<dbReference type="PANTHER" id="PTHR30565">
    <property type="entry name" value="PROTEIN YCIF"/>
    <property type="match status" value="1"/>
</dbReference>
<gene>
    <name evidence="1" type="ORF">HNR28_003349</name>
</gene>
<dbReference type="EMBL" id="JACHIB010000022">
    <property type="protein sequence ID" value="MBB6085292.1"/>
    <property type="molecule type" value="Genomic_DNA"/>
</dbReference>
<dbReference type="SUPFAM" id="SSF47240">
    <property type="entry name" value="Ferritin-like"/>
    <property type="match status" value="1"/>
</dbReference>
<organism evidence="1 2">
    <name type="scientific">Castellaniella defragrans</name>
    <name type="common">Alcaligenes defragrans</name>
    <dbReference type="NCBI Taxonomy" id="75697"/>
    <lineage>
        <taxon>Bacteria</taxon>
        <taxon>Pseudomonadati</taxon>
        <taxon>Pseudomonadota</taxon>
        <taxon>Betaproteobacteria</taxon>
        <taxon>Burkholderiales</taxon>
        <taxon>Alcaligenaceae</taxon>
        <taxon>Castellaniella</taxon>
    </lineage>
</organism>
<dbReference type="PANTHER" id="PTHR30565:SF9">
    <property type="entry name" value="PROTEIN YCIF"/>
    <property type="match status" value="1"/>
</dbReference>
<dbReference type="AlphaFoldDB" id="A0A7W9TTK2"/>
<dbReference type="InterPro" id="IPR010287">
    <property type="entry name" value="DUF892_YciF-like"/>
</dbReference>
<protein>
    <submittedName>
        <fullName evidence="1">Ferritin-like metal-binding protein YciE</fullName>
    </submittedName>
</protein>
<proteinExistence type="predicted"/>
<accession>A0A7W9TTK2</accession>
<dbReference type="Proteomes" id="UP000541136">
    <property type="component" value="Unassembled WGS sequence"/>
</dbReference>
<dbReference type="InterPro" id="IPR012347">
    <property type="entry name" value="Ferritin-like"/>
</dbReference>
<comment type="caution">
    <text evidence="1">The sequence shown here is derived from an EMBL/GenBank/DDBJ whole genome shotgun (WGS) entry which is preliminary data.</text>
</comment>
<dbReference type="Pfam" id="PF05974">
    <property type="entry name" value="DUF892"/>
    <property type="match status" value="1"/>
</dbReference>
<dbReference type="InterPro" id="IPR047114">
    <property type="entry name" value="YciF"/>
</dbReference>
<evidence type="ECO:0000313" key="1">
    <source>
        <dbReference type="EMBL" id="MBB6085292.1"/>
    </source>
</evidence>
<sequence>MATEMKENLLDWLRDAHAMEEQAEKMLTATAERLQHYPELRARIEQHVEETRQQALRVRQCIERLGGDTSAIKDITGKMMAMAQGLSGMFVSDEVVKASLASYAFEHMEIASYKALIAAAETCGDTETKRLCEQSLAEEEAMADWLAAHLPATVRQFLLRDEAPNTTAKH</sequence>
<dbReference type="InterPro" id="IPR009078">
    <property type="entry name" value="Ferritin-like_SF"/>
</dbReference>
<name>A0A7W9TTK2_CASDE</name>
<reference evidence="1 2" key="1">
    <citation type="submission" date="2020-08" db="EMBL/GenBank/DDBJ databases">
        <title>Genomic Encyclopedia of Type Strains, Phase IV (KMG-IV): sequencing the most valuable type-strain genomes for metagenomic binning, comparative biology and taxonomic classification.</title>
        <authorList>
            <person name="Goeker M."/>
        </authorList>
    </citation>
    <scope>NUCLEOTIDE SEQUENCE [LARGE SCALE GENOMIC DNA]</scope>
    <source>
        <strain evidence="1 2">DSM 12141</strain>
    </source>
</reference>
<evidence type="ECO:0000313" key="2">
    <source>
        <dbReference type="Proteomes" id="UP000541136"/>
    </source>
</evidence>
<dbReference type="RefSeq" id="WP_043683884.1">
    <property type="nucleotide sequence ID" value="NZ_JACHIB010000022.1"/>
</dbReference>
<dbReference type="Gene3D" id="1.20.1260.10">
    <property type="match status" value="1"/>
</dbReference>